<dbReference type="OrthoDB" id="9785707at2"/>
<comment type="caution">
    <text evidence="3">The sequence shown here is derived from an EMBL/GenBank/DDBJ whole genome shotgun (WGS) entry which is preliminary data.</text>
</comment>
<dbReference type="PANTHER" id="PTHR43022">
    <property type="entry name" value="PROTEIN SMF"/>
    <property type="match status" value="1"/>
</dbReference>
<feature type="domain" description="Smf/DprA SLOG" evidence="2">
    <location>
        <begin position="136"/>
        <end position="346"/>
    </location>
</feature>
<organism evidence="3 4">
    <name type="scientific">Pseudoclavibacter chungangensis</name>
    <dbReference type="NCBI Taxonomy" id="587635"/>
    <lineage>
        <taxon>Bacteria</taxon>
        <taxon>Bacillati</taxon>
        <taxon>Actinomycetota</taxon>
        <taxon>Actinomycetes</taxon>
        <taxon>Micrococcales</taxon>
        <taxon>Microbacteriaceae</taxon>
        <taxon>Pseudoclavibacter</taxon>
    </lineage>
</organism>
<evidence type="ECO:0000256" key="1">
    <source>
        <dbReference type="ARBA" id="ARBA00006525"/>
    </source>
</evidence>
<dbReference type="Proteomes" id="UP000467240">
    <property type="component" value="Unassembled WGS sequence"/>
</dbReference>
<comment type="similarity">
    <text evidence="1">Belongs to the DprA/Smf family.</text>
</comment>
<dbReference type="SUPFAM" id="SSF102405">
    <property type="entry name" value="MCP/YpsA-like"/>
    <property type="match status" value="1"/>
</dbReference>
<dbReference type="InterPro" id="IPR003488">
    <property type="entry name" value="DprA"/>
</dbReference>
<sequence length="365" mass="38223">MPTSLGEGARTGAPELHSEHELVRRVVARTAPDVDDDGIRRRELLVAWSAIAPSGDRDAAVLMRLCGADRALAAVRADDPVPRIAALVRASAGEDPIAAAELLERLPAAFRRWRDRLAPARVRDALRAARAFDVHLLVAGDPDWPPTLDDLGDHAPLTLWVRGDPSALRRTERSVAIVGSRAATPAGIATATELASGAVGAKFSVVSGGAYGIDAAAHRGALTEGETVAVMAGGVDRLYPAGNQELLRRIVERAAVVAEVPCGEAPTRSRFLERNRLIAALGTATVVVEAGKRSGAANTAGHAAALGRPLGAVPGPVKREMSEGCHELIREAGAILVRNDKDLLELATPGFVTPGRRRPSGDPAE</sequence>
<evidence type="ECO:0000259" key="2">
    <source>
        <dbReference type="Pfam" id="PF02481"/>
    </source>
</evidence>
<evidence type="ECO:0000313" key="4">
    <source>
        <dbReference type="Proteomes" id="UP000467240"/>
    </source>
</evidence>
<dbReference type="RefSeq" id="WP_158039739.1">
    <property type="nucleotide sequence ID" value="NZ_JACCFV010000001.1"/>
</dbReference>
<evidence type="ECO:0000313" key="3">
    <source>
        <dbReference type="EMBL" id="KAB1659573.1"/>
    </source>
</evidence>
<dbReference type="AlphaFoldDB" id="A0A7J5BZ01"/>
<name>A0A7J5BZ01_9MICO</name>
<proteinExistence type="inferred from homology"/>
<gene>
    <name evidence="3" type="primary">dprA</name>
    <name evidence="3" type="ORF">F8O01_04705</name>
</gene>
<dbReference type="Pfam" id="PF02481">
    <property type="entry name" value="DNA_processg_A"/>
    <property type="match status" value="1"/>
</dbReference>
<reference evidence="3 4" key="1">
    <citation type="submission" date="2019-09" db="EMBL/GenBank/DDBJ databases">
        <title>Phylogeny of genus Pseudoclavibacter and closely related genus.</title>
        <authorList>
            <person name="Li Y."/>
        </authorList>
    </citation>
    <scope>NUCLEOTIDE SEQUENCE [LARGE SCALE GENOMIC DNA]</scope>
    <source>
        <strain evidence="3 4">DSM 23821</strain>
    </source>
</reference>
<dbReference type="GO" id="GO:0009294">
    <property type="term" value="P:DNA-mediated transformation"/>
    <property type="evidence" value="ECO:0007669"/>
    <property type="project" value="InterPro"/>
</dbReference>
<dbReference type="Gene3D" id="3.40.50.450">
    <property type="match status" value="1"/>
</dbReference>
<dbReference type="NCBIfam" id="TIGR00732">
    <property type="entry name" value="dprA"/>
    <property type="match status" value="1"/>
</dbReference>
<dbReference type="PANTHER" id="PTHR43022:SF1">
    <property type="entry name" value="PROTEIN SMF"/>
    <property type="match status" value="1"/>
</dbReference>
<accession>A0A7J5BZ01</accession>
<dbReference type="InterPro" id="IPR057666">
    <property type="entry name" value="DrpA_SLOG"/>
</dbReference>
<dbReference type="EMBL" id="WBJZ01000005">
    <property type="protein sequence ID" value="KAB1659573.1"/>
    <property type="molecule type" value="Genomic_DNA"/>
</dbReference>
<protein>
    <submittedName>
        <fullName evidence="3">DNA-protecting protein DprA</fullName>
    </submittedName>
</protein>
<keyword evidence="4" id="KW-1185">Reference proteome</keyword>